<feature type="transmembrane region" description="Helical" evidence="6">
    <location>
        <begin position="386"/>
        <end position="411"/>
    </location>
</feature>
<feature type="transmembrane region" description="Helical" evidence="6">
    <location>
        <begin position="289"/>
        <end position="314"/>
    </location>
</feature>
<feature type="transmembrane region" description="Helical" evidence="6">
    <location>
        <begin position="263"/>
        <end position="283"/>
    </location>
</feature>
<name>A0ABV3Q050_9BACL</name>
<evidence type="ECO:0000256" key="3">
    <source>
        <dbReference type="ARBA" id="ARBA00022692"/>
    </source>
</evidence>
<dbReference type="InterPro" id="IPR036866">
    <property type="entry name" value="RibonucZ/Hydroxyglut_hydro"/>
</dbReference>
<dbReference type="InterPro" id="IPR052159">
    <property type="entry name" value="Competence_DNA_uptake"/>
</dbReference>
<reference evidence="8 9" key="1">
    <citation type="journal article" date="1979" name="Int. J. Syst. Evol. Microbiol.">
        <title>Bacillus globisporus subsp. marinus subsp. nov.</title>
        <authorList>
            <person name="Liu H."/>
        </authorList>
    </citation>
    <scope>NUCLEOTIDE SEQUENCE [LARGE SCALE GENOMIC DNA]</scope>
    <source>
        <strain evidence="8 9">DSM 1297</strain>
    </source>
</reference>
<dbReference type="PANTHER" id="PTHR30619">
    <property type="entry name" value="DNA INTERNALIZATION/COMPETENCE PROTEIN COMEC/REC2"/>
    <property type="match status" value="1"/>
</dbReference>
<evidence type="ECO:0000256" key="5">
    <source>
        <dbReference type="ARBA" id="ARBA00023136"/>
    </source>
</evidence>
<dbReference type="CDD" id="cd07731">
    <property type="entry name" value="ComA-like_MBL-fold"/>
    <property type="match status" value="1"/>
</dbReference>
<dbReference type="Proteomes" id="UP001556040">
    <property type="component" value="Unassembled WGS sequence"/>
</dbReference>
<dbReference type="InterPro" id="IPR004797">
    <property type="entry name" value="Competence_ComEC/Rec2"/>
</dbReference>
<organism evidence="8 9">
    <name type="scientific">Jeotgalibacillus marinus</name>
    <dbReference type="NCBI Taxonomy" id="86667"/>
    <lineage>
        <taxon>Bacteria</taxon>
        <taxon>Bacillati</taxon>
        <taxon>Bacillota</taxon>
        <taxon>Bacilli</taxon>
        <taxon>Bacillales</taxon>
        <taxon>Caryophanaceae</taxon>
        <taxon>Jeotgalibacillus</taxon>
    </lineage>
</organism>
<dbReference type="InterPro" id="IPR004477">
    <property type="entry name" value="ComEC_N"/>
</dbReference>
<feature type="domain" description="Metallo-beta-lactamase" evidence="7">
    <location>
        <begin position="505"/>
        <end position="709"/>
    </location>
</feature>
<feature type="transmembrane region" description="Helical" evidence="6">
    <location>
        <begin position="431"/>
        <end position="464"/>
    </location>
</feature>
<feature type="transmembrane region" description="Helical" evidence="6">
    <location>
        <begin position="229"/>
        <end position="251"/>
    </location>
</feature>
<protein>
    <submittedName>
        <fullName evidence="8">DNA internalization-related competence protein ComEC/Rec2</fullName>
    </submittedName>
</protein>
<accession>A0ABV3Q050</accession>
<gene>
    <name evidence="8" type="ORF">AB1471_01630</name>
</gene>
<dbReference type="InterPro" id="IPR025405">
    <property type="entry name" value="DUF4131"/>
</dbReference>
<evidence type="ECO:0000313" key="9">
    <source>
        <dbReference type="Proteomes" id="UP001556040"/>
    </source>
</evidence>
<feature type="transmembrane region" description="Helical" evidence="6">
    <location>
        <begin position="471"/>
        <end position="488"/>
    </location>
</feature>
<feature type="transmembrane region" description="Helical" evidence="6">
    <location>
        <begin position="355"/>
        <end position="374"/>
    </location>
</feature>
<feature type="transmembrane region" description="Helical" evidence="6">
    <location>
        <begin position="44"/>
        <end position="63"/>
    </location>
</feature>
<keyword evidence="4 6" id="KW-1133">Transmembrane helix</keyword>
<dbReference type="NCBIfam" id="TIGR00361">
    <property type="entry name" value="ComEC_Rec2"/>
    <property type="match status" value="1"/>
</dbReference>
<keyword evidence="9" id="KW-1185">Reference proteome</keyword>
<comment type="caution">
    <text evidence="8">The sequence shown here is derived from an EMBL/GenBank/DDBJ whole genome shotgun (WGS) entry which is preliminary data.</text>
</comment>
<evidence type="ECO:0000256" key="2">
    <source>
        <dbReference type="ARBA" id="ARBA00022475"/>
    </source>
</evidence>
<proteinExistence type="predicted"/>
<dbReference type="Pfam" id="PF03772">
    <property type="entry name" value="Competence"/>
    <property type="match status" value="1"/>
</dbReference>
<dbReference type="NCBIfam" id="TIGR00360">
    <property type="entry name" value="ComEC_N-term"/>
    <property type="match status" value="1"/>
</dbReference>
<sequence>MKWLVPSAFMAVLGVTIAHSLVWGALICPFFIFAWVRYRPSMKIIAICVGVCAIFMALTSVALSGHESHLTGEEQRLPLRLAQPFKIKGQTATTTATTVKGESILVKVYLQDEHIPQLIASNSPAWCYWKGELERPSTARNPHSFNYRTYLWNQNTHWIFTLSNADDFTQCQPIQLTIREKLDQIRQQGMNHLKVVFPEKLQPIAKSLLFGDRSDIEGELLESYQQLGVIHLLAISGMHVGLMVGLLWWCLLRIGLTKEKVRIVILVLMPLYAIMTGASPPVVRAVSVVMAVIACTMIVKRITLIQALCLSIIVQLMINPVLLLHVGFQLSYAISLSLVLSAARILSAKSWLESVFIVTVVAQLGALPILLWHFHEVSFMAFVTNLLYIPIFTLFLLPSLFLLYLFSFFLPNVTFLLAGMLEKSVLLLDTFSMFLSTFPFATVVFGKPSHVLSFFYIIALFYMFSRWESRAPFKAIIFLLIVLCFDWFSSRFNPFGSVLFIDVGQGDSILIDLPWGNGTYLIDTGGAVQFGPQENQFSVGKDIVWPVLKARGITAVDAVILTHGDWDHIGGTLDLIDYIEIGEVWISPSSYEKETMEELVMKLQNKFIPVQEKLAPFSWAAGNAYFELLYPHDRDYEGNDDSLVIWAKFGGLTWLFTGDVEEKGEQELLSRYSLKSDVLKVGHHGSHTSTSQEFLTKVSPTYAIISAGVNNRYNHPHPEVTQRITEQGAVMLGTYSHGAIEYRFRGDKGTFQWMIP</sequence>
<evidence type="ECO:0000256" key="4">
    <source>
        <dbReference type="ARBA" id="ARBA00022989"/>
    </source>
</evidence>
<evidence type="ECO:0000256" key="6">
    <source>
        <dbReference type="SAM" id="Phobius"/>
    </source>
</evidence>
<feature type="transmembrane region" description="Helical" evidence="6">
    <location>
        <begin position="321"/>
        <end position="343"/>
    </location>
</feature>
<feature type="transmembrane region" description="Helical" evidence="6">
    <location>
        <begin position="6"/>
        <end position="32"/>
    </location>
</feature>
<comment type="subcellular location">
    <subcellularLocation>
        <location evidence="1">Cell membrane</location>
        <topology evidence="1">Multi-pass membrane protein</topology>
    </subcellularLocation>
</comment>
<dbReference type="PANTHER" id="PTHR30619:SF1">
    <property type="entry name" value="RECOMBINATION PROTEIN 2"/>
    <property type="match status" value="1"/>
</dbReference>
<evidence type="ECO:0000259" key="7">
    <source>
        <dbReference type="SMART" id="SM00849"/>
    </source>
</evidence>
<dbReference type="Gene3D" id="3.60.15.10">
    <property type="entry name" value="Ribonuclease Z/Hydroxyacylglutathione hydrolase-like"/>
    <property type="match status" value="1"/>
</dbReference>
<keyword evidence="3 6" id="KW-0812">Transmembrane</keyword>
<evidence type="ECO:0000313" key="8">
    <source>
        <dbReference type="EMBL" id="MEW9500496.1"/>
    </source>
</evidence>
<dbReference type="SMART" id="SM00849">
    <property type="entry name" value="Lactamase_B"/>
    <property type="match status" value="1"/>
</dbReference>
<dbReference type="InterPro" id="IPR035681">
    <property type="entry name" value="ComA-like_MBL"/>
</dbReference>
<dbReference type="Pfam" id="PF00753">
    <property type="entry name" value="Lactamase_B"/>
    <property type="match status" value="1"/>
</dbReference>
<dbReference type="SUPFAM" id="SSF56281">
    <property type="entry name" value="Metallo-hydrolase/oxidoreductase"/>
    <property type="match status" value="1"/>
</dbReference>
<keyword evidence="2" id="KW-1003">Cell membrane</keyword>
<keyword evidence="5 6" id="KW-0472">Membrane</keyword>
<dbReference type="EMBL" id="JBFMIA010000001">
    <property type="protein sequence ID" value="MEW9500496.1"/>
    <property type="molecule type" value="Genomic_DNA"/>
</dbReference>
<dbReference type="RefSeq" id="WP_367777782.1">
    <property type="nucleotide sequence ID" value="NZ_JBFMIA010000001.1"/>
</dbReference>
<evidence type="ECO:0000256" key="1">
    <source>
        <dbReference type="ARBA" id="ARBA00004651"/>
    </source>
</evidence>
<dbReference type="Pfam" id="PF13567">
    <property type="entry name" value="DUF4131"/>
    <property type="match status" value="1"/>
</dbReference>
<dbReference type="InterPro" id="IPR001279">
    <property type="entry name" value="Metallo-B-lactamas"/>
</dbReference>